<dbReference type="PANTHER" id="PTHR36503">
    <property type="entry name" value="BLR2520 PROTEIN"/>
    <property type="match status" value="1"/>
</dbReference>
<proteinExistence type="predicted"/>
<accession>A0A097IEQ9</accession>
<dbReference type="SUPFAM" id="SSF54593">
    <property type="entry name" value="Glyoxalase/Bleomycin resistance protein/Dihydroxybiphenyl dioxygenase"/>
    <property type="match status" value="1"/>
</dbReference>
<protein>
    <submittedName>
        <fullName evidence="2">Lactoylglutathione lyase</fullName>
    </submittedName>
</protein>
<dbReference type="GO" id="GO:0016829">
    <property type="term" value="F:lyase activity"/>
    <property type="evidence" value="ECO:0007669"/>
    <property type="project" value="UniProtKB-KW"/>
</dbReference>
<dbReference type="RefSeq" id="WP_018021867.1">
    <property type="nucleotide sequence ID" value="NZ_AQUX01000004.1"/>
</dbReference>
<dbReference type="STRING" id="558173.CDOO_04630"/>
<dbReference type="KEGG" id="cdo:CDOO_04630"/>
<dbReference type="InterPro" id="IPR053863">
    <property type="entry name" value="Glyoxy/Ble-like_N"/>
</dbReference>
<dbReference type="AlphaFoldDB" id="A0A097IEQ9"/>
<dbReference type="Proteomes" id="UP000029914">
    <property type="component" value="Chromosome"/>
</dbReference>
<keyword evidence="3" id="KW-1185">Reference proteome</keyword>
<dbReference type="Pfam" id="PF22677">
    <property type="entry name" value="Ble-like_N"/>
    <property type="match status" value="1"/>
</dbReference>
<dbReference type="InterPro" id="IPR037523">
    <property type="entry name" value="VOC_core"/>
</dbReference>
<evidence type="ECO:0000313" key="2">
    <source>
        <dbReference type="EMBL" id="AIT60616.1"/>
    </source>
</evidence>
<evidence type="ECO:0000313" key="3">
    <source>
        <dbReference type="Proteomes" id="UP000029914"/>
    </source>
</evidence>
<sequence>MSENTVDKLTHDQIFINLPVADIQAAMSFYSALGWELNPMFSDERTASFVVSDHLVVMLLETARFQEFHQRETYAAGGAREVLNCLSARSKEDVDELLRRVGDGGGTVTRPAEEQGPMYGAAFDDVDGHGWEVMWMDPAVFE</sequence>
<dbReference type="InterPro" id="IPR029068">
    <property type="entry name" value="Glyas_Bleomycin-R_OHBP_Dase"/>
</dbReference>
<dbReference type="EMBL" id="CP006764">
    <property type="protein sequence ID" value="AIT60616.1"/>
    <property type="molecule type" value="Genomic_DNA"/>
</dbReference>
<feature type="domain" description="VOC" evidence="1">
    <location>
        <begin position="10"/>
        <end position="136"/>
    </location>
</feature>
<reference evidence="2 3" key="1">
    <citation type="submission" date="2013-09" db="EMBL/GenBank/DDBJ databases">
        <title>Complete genome sequence of Corynebacterium doosanense CAU 212(T) (=DSM 45436(T)), isolated from activated sludge.</title>
        <authorList>
            <person name="Schaffert L."/>
            <person name="Albersmeier A."/>
            <person name="Kalinowski J."/>
            <person name="Ruckert C."/>
        </authorList>
    </citation>
    <scope>NUCLEOTIDE SEQUENCE [LARGE SCALE GENOMIC DNA]</scope>
    <source>
        <strain evidence="2 3">CAU 212</strain>
    </source>
</reference>
<dbReference type="OrthoDB" id="4265398at2"/>
<organism evidence="2 3">
    <name type="scientific">Corynebacterium doosanense CAU 212 = DSM 45436</name>
    <dbReference type="NCBI Taxonomy" id="558173"/>
    <lineage>
        <taxon>Bacteria</taxon>
        <taxon>Bacillati</taxon>
        <taxon>Actinomycetota</taxon>
        <taxon>Actinomycetes</taxon>
        <taxon>Mycobacteriales</taxon>
        <taxon>Corynebacteriaceae</taxon>
        <taxon>Corynebacterium</taxon>
    </lineage>
</organism>
<dbReference type="eggNOG" id="COG3607">
    <property type="taxonomic scope" value="Bacteria"/>
</dbReference>
<evidence type="ECO:0000259" key="1">
    <source>
        <dbReference type="PROSITE" id="PS51819"/>
    </source>
</evidence>
<keyword evidence="2" id="KW-0456">Lyase</keyword>
<dbReference type="PROSITE" id="PS51819">
    <property type="entry name" value="VOC"/>
    <property type="match status" value="1"/>
</dbReference>
<name>A0A097IEQ9_9CORY</name>
<gene>
    <name evidence="2" type="ORF">CDOO_04630</name>
</gene>
<dbReference type="PANTHER" id="PTHR36503:SF2">
    <property type="entry name" value="BLR2408 PROTEIN"/>
    <property type="match status" value="1"/>
</dbReference>
<dbReference type="HOGENOM" id="CLU_046006_21_0_11"/>
<dbReference type="Gene3D" id="3.10.180.10">
    <property type="entry name" value="2,3-Dihydroxybiphenyl 1,2-Dioxygenase, domain 1"/>
    <property type="match status" value="1"/>
</dbReference>